<evidence type="ECO:0000313" key="4">
    <source>
        <dbReference type="Proteomes" id="UP000800200"/>
    </source>
</evidence>
<organism evidence="3 4">
    <name type="scientific">Zopfia rhizophila CBS 207.26</name>
    <dbReference type="NCBI Taxonomy" id="1314779"/>
    <lineage>
        <taxon>Eukaryota</taxon>
        <taxon>Fungi</taxon>
        <taxon>Dikarya</taxon>
        <taxon>Ascomycota</taxon>
        <taxon>Pezizomycotina</taxon>
        <taxon>Dothideomycetes</taxon>
        <taxon>Dothideomycetes incertae sedis</taxon>
        <taxon>Zopfiaceae</taxon>
        <taxon>Zopfia</taxon>
    </lineage>
</organism>
<proteinExistence type="predicted"/>
<feature type="signal peptide" evidence="2">
    <location>
        <begin position="1"/>
        <end position="17"/>
    </location>
</feature>
<evidence type="ECO:0000256" key="1">
    <source>
        <dbReference type="SAM" id="MobiDB-lite"/>
    </source>
</evidence>
<protein>
    <submittedName>
        <fullName evidence="3">Uncharacterized protein</fullName>
    </submittedName>
</protein>
<evidence type="ECO:0000256" key="2">
    <source>
        <dbReference type="SAM" id="SignalP"/>
    </source>
</evidence>
<evidence type="ECO:0000313" key="3">
    <source>
        <dbReference type="EMBL" id="KAF2185313.1"/>
    </source>
</evidence>
<dbReference type="AlphaFoldDB" id="A0A6A6E281"/>
<sequence length="236" mass="25079">MYLHFAFLLSLLSHTLALPPISARPNLPSICGVLSDEPACPTGYQCQPYASRFCTELEPDELCGYCSPIQKTTPTCSAGSTADYRGFCRSIATPSCPPGFTPLGGNMCASFGTIAGTLPWSATSLATPRAPTMPTPTGPATPTPTRPPISRWSPSSCASGMVLDYRGTCRSTPTRSPTSCSSGWKTDNNGLCGSPTKTPNTTCPPGSIQDYRGMCRPYLPEPTLKKLRRAALRKKS</sequence>
<feature type="chain" id="PRO_5025611598" evidence="2">
    <location>
        <begin position="18"/>
        <end position="236"/>
    </location>
</feature>
<dbReference type="OrthoDB" id="3945638at2759"/>
<keyword evidence="2" id="KW-0732">Signal</keyword>
<feature type="region of interest" description="Disordered" evidence="1">
    <location>
        <begin position="129"/>
        <end position="152"/>
    </location>
</feature>
<keyword evidence="4" id="KW-1185">Reference proteome</keyword>
<dbReference type="Proteomes" id="UP000800200">
    <property type="component" value="Unassembled WGS sequence"/>
</dbReference>
<dbReference type="EMBL" id="ML994634">
    <property type="protein sequence ID" value="KAF2185313.1"/>
    <property type="molecule type" value="Genomic_DNA"/>
</dbReference>
<gene>
    <name evidence="3" type="ORF">K469DRAFT_779277</name>
</gene>
<name>A0A6A6E281_9PEZI</name>
<reference evidence="3" key="1">
    <citation type="journal article" date="2020" name="Stud. Mycol.">
        <title>101 Dothideomycetes genomes: a test case for predicting lifestyles and emergence of pathogens.</title>
        <authorList>
            <person name="Haridas S."/>
            <person name="Albert R."/>
            <person name="Binder M."/>
            <person name="Bloem J."/>
            <person name="Labutti K."/>
            <person name="Salamov A."/>
            <person name="Andreopoulos B."/>
            <person name="Baker S."/>
            <person name="Barry K."/>
            <person name="Bills G."/>
            <person name="Bluhm B."/>
            <person name="Cannon C."/>
            <person name="Castanera R."/>
            <person name="Culley D."/>
            <person name="Daum C."/>
            <person name="Ezra D."/>
            <person name="Gonzalez J."/>
            <person name="Henrissat B."/>
            <person name="Kuo A."/>
            <person name="Liang C."/>
            <person name="Lipzen A."/>
            <person name="Lutzoni F."/>
            <person name="Magnuson J."/>
            <person name="Mondo S."/>
            <person name="Nolan M."/>
            <person name="Ohm R."/>
            <person name="Pangilinan J."/>
            <person name="Park H.-J."/>
            <person name="Ramirez L."/>
            <person name="Alfaro M."/>
            <person name="Sun H."/>
            <person name="Tritt A."/>
            <person name="Yoshinaga Y."/>
            <person name="Zwiers L.-H."/>
            <person name="Turgeon B."/>
            <person name="Goodwin S."/>
            <person name="Spatafora J."/>
            <person name="Crous P."/>
            <person name="Grigoriev I."/>
        </authorList>
    </citation>
    <scope>NUCLEOTIDE SEQUENCE</scope>
    <source>
        <strain evidence="3">CBS 207.26</strain>
    </source>
</reference>
<feature type="compositionally biased region" description="Pro residues" evidence="1">
    <location>
        <begin position="131"/>
        <end position="147"/>
    </location>
</feature>
<accession>A0A6A6E281</accession>